<dbReference type="PROSITE" id="PS50222">
    <property type="entry name" value="EF_HAND_2"/>
    <property type="match status" value="2"/>
</dbReference>
<reference evidence="3 4" key="1">
    <citation type="journal article" date="2014" name="Genome Biol. Evol.">
        <title>The secreted proteins of Achlya hypogyna and Thraustotheca clavata identify the ancestral oomycete secretome and reveal gene acquisitions by horizontal gene transfer.</title>
        <authorList>
            <person name="Misner I."/>
            <person name="Blouin N."/>
            <person name="Leonard G."/>
            <person name="Richards T.A."/>
            <person name="Lane C.E."/>
        </authorList>
    </citation>
    <scope>NUCLEOTIDE SEQUENCE [LARGE SCALE GENOMIC DNA]</scope>
    <source>
        <strain evidence="3 4">ATCC 48635</strain>
    </source>
</reference>
<dbReference type="InterPro" id="IPR011992">
    <property type="entry name" value="EF-hand-dom_pair"/>
</dbReference>
<keyword evidence="1" id="KW-0106">Calcium</keyword>
<dbReference type="GO" id="GO:0005509">
    <property type="term" value="F:calcium ion binding"/>
    <property type="evidence" value="ECO:0007669"/>
    <property type="project" value="InterPro"/>
</dbReference>
<keyword evidence="4" id="KW-1185">Reference proteome</keyword>
<feature type="domain" description="EF-hand" evidence="2">
    <location>
        <begin position="7"/>
        <end position="42"/>
    </location>
</feature>
<dbReference type="Pfam" id="PF13499">
    <property type="entry name" value="EF-hand_7"/>
    <property type="match status" value="1"/>
</dbReference>
<gene>
    <name evidence="3" type="ORF">ACHHYP_15961</name>
</gene>
<organism evidence="3 4">
    <name type="scientific">Achlya hypogyna</name>
    <name type="common">Oomycete</name>
    <name type="synonym">Protoachlya hypogyna</name>
    <dbReference type="NCBI Taxonomy" id="1202772"/>
    <lineage>
        <taxon>Eukaryota</taxon>
        <taxon>Sar</taxon>
        <taxon>Stramenopiles</taxon>
        <taxon>Oomycota</taxon>
        <taxon>Saprolegniomycetes</taxon>
        <taxon>Saprolegniales</taxon>
        <taxon>Achlyaceae</taxon>
        <taxon>Achlya</taxon>
    </lineage>
</organism>
<protein>
    <recommendedName>
        <fullName evidence="2">EF-hand domain-containing protein</fullName>
    </recommendedName>
</protein>
<accession>A0A1V9Y9T2</accession>
<dbReference type="SUPFAM" id="SSF47473">
    <property type="entry name" value="EF-hand"/>
    <property type="match status" value="1"/>
</dbReference>
<sequence length="82" mass="9404">MTDVQAAVEKCLNDIWSTFDTDNNGYLDREEARPFLQAMAEAMGSAADPLAFDTCFDEFDKNHDNRLSRDEMRVFVMQMMGL</sequence>
<dbReference type="OrthoDB" id="26525at2759"/>
<dbReference type="AlphaFoldDB" id="A0A1V9Y9T2"/>
<dbReference type="Proteomes" id="UP000243579">
    <property type="component" value="Unassembled WGS sequence"/>
</dbReference>
<comment type="caution">
    <text evidence="3">The sequence shown here is derived from an EMBL/GenBank/DDBJ whole genome shotgun (WGS) entry which is preliminary data.</text>
</comment>
<proteinExistence type="predicted"/>
<dbReference type="SMART" id="SM00054">
    <property type="entry name" value="EFh"/>
    <property type="match status" value="2"/>
</dbReference>
<evidence type="ECO:0000313" key="4">
    <source>
        <dbReference type="Proteomes" id="UP000243579"/>
    </source>
</evidence>
<dbReference type="EMBL" id="JNBR01002443">
    <property type="protein sequence ID" value="OQR82473.1"/>
    <property type="molecule type" value="Genomic_DNA"/>
</dbReference>
<dbReference type="PROSITE" id="PS00018">
    <property type="entry name" value="EF_HAND_1"/>
    <property type="match status" value="1"/>
</dbReference>
<evidence type="ECO:0000259" key="2">
    <source>
        <dbReference type="PROSITE" id="PS50222"/>
    </source>
</evidence>
<evidence type="ECO:0000313" key="3">
    <source>
        <dbReference type="EMBL" id="OQR82473.1"/>
    </source>
</evidence>
<dbReference type="InterPro" id="IPR002048">
    <property type="entry name" value="EF_hand_dom"/>
</dbReference>
<dbReference type="Gene3D" id="1.10.238.10">
    <property type="entry name" value="EF-hand"/>
    <property type="match status" value="1"/>
</dbReference>
<evidence type="ECO:0000256" key="1">
    <source>
        <dbReference type="ARBA" id="ARBA00022837"/>
    </source>
</evidence>
<dbReference type="CDD" id="cd00051">
    <property type="entry name" value="EFh"/>
    <property type="match status" value="1"/>
</dbReference>
<dbReference type="InterPro" id="IPR018247">
    <property type="entry name" value="EF_Hand_1_Ca_BS"/>
</dbReference>
<name>A0A1V9Y9T2_ACHHY</name>
<feature type="domain" description="EF-hand" evidence="2">
    <location>
        <begin position="47"/>
        <end position="82"/>
    </location>
</feature>